<dbReference type="RefSeq" id="WP_045532604.1">
    <property type="nucleotide sequence ID" value="NZ_AP014568.1"/>
</dbReference>
<reference evidence="4 5" key="1">
    <citation type="journal article" date="2014" name="Nat. Commun.">
        <title>Physiological and genomic features of highly alkaliphilic hydrogen-utilizing Betaproteobacteria from a continental serpentinizing site.</title>
        <authorList>
            <person name="Suzuki S."/>
            <person name="Kuenen J.G."/>
            <person name="Schipper K."/>
            <person name="van der Velde S."/>
            <person name="Ishii S."/>
            <person name="Wu A."/>
            <person name="Sorokin D.Y."/>
            <person name="Tenney A."/>
            <person name="Meng X.Y."/>
            <person name="Morrill P.L."/>
            <person name="Kamagata Y."/>
            <person name="Muyzer G."/>
            <person name="Nealson K.H."/>
        </authorList>
    </citation>
    <scope>NUCLEOTIDE SEQUENCE [LARGE SCALE GENOMIC DNA]</scope>
    <source>
        <strain evidence="4 5">A1</strain>
    </source>
</reference>
<evidence type="ECO:0000313" key="5">
    <source>
        <dbReference type="Proteomes" id="UP000067461"/>
    </source>
</evidence>
<proteinExistence type="predicted"/>
<dbReference type="PANTHER" id="PTHR33799">
    <property type="entry name" value="PTS PERMEASE-RELATED-RELATED"/>
    <property type="match status" value="1"/>
</dbReference>
<dbReference type="Gene3D" id="3.40.50.510">
    <property type="entry name" value="Phosphotransferase system, mannose-type IIA component"/>
    <property type="match status" value="1"/>
</dbReference>
<protein>
    <submittedName>
        <fullName evidence="4">Phosphotransferase system, mannose/fructose-specific component IIA</fullName>
    </submittedName>
</protein>
<dbReference type="InterPro" id="IPR004701">
    <property type="entry name" value="PTS_EIIA_man-typ"/>
</dbReference>
<dbReference type="EMBL" id="AP014568">
    <property type="protein sequence ID" value="BAO81954.1"/>
    <property type="molecule type" value="Genomic_DNA"/>
</dbReference>
<evidence type="ECO:0000256" key="2">
    <source>
        <dbReference type="SAM" id="MobiDB-lite"/>
    </source>
</evidence>
<feature type="domain" description="PTS EIIA type-4" evidence="3">
    <location>
        <begin position="1"/>
        <end position="122"/>
    </location>
</feature>
<evidence type="ECO:0000256" key="1">
    <source>
        <dbReference type="ARBA" id="ARBA00022679"/>
    </source>
</evidence>
<dbReference type="STRING" id="1458425.SRAA_2100"/>
<dbReference type="PROSITE" id="PS51096">
    <property type="entry name" value="PTS_EIIA_TYPE_4"/>
    <property type="match status" value="1"/>
</dbReference>
<feature type="region of interest" description="Disordered" evidence="2">
    <location>
        <begin position="131"/>
        <end position="151"/>
    </location>
</feature>
<organism evidence="4 5">
    <name type="scientific">Serpentinimonas raichei</name>
    <dbReference type="NCBI Taxonomy" id="1458425"/>
    <lineage>
        <taxon>Bacteria</taxon>
        <taxon>Pseudomonadati</taxon>
        <taxon>Pseudomonadota</taxon>
        <taxon>Betaproteobacteria</taxon>
        <taxon>Burkholderiales</taxon>
        <taxon>Comamonadaceae</taxon>
        <taxon>Serpentinimonas</taxon>
    </lineage>
</organism>
<dbReference type="Pfam" id="PF03610">
    <property type="entry name" value="EIIA-man"/>
    <property type="match status" value="1"/>
</dbReference>
<name>A0A060NST1_9BURK</name>
<evidence type="ECO:0000259" key="3">
    <source>
        <dbReference type="PROSITE" id="PS51096"/>
    </source>
</evidence>
<dbReference type="AlphaFoldDB" id="A0A060NST1"/>
<dbReference type="GO" id="GO:0009401">
    <property type="term" value="P:phosphoenolpyruvate-dependent sugar phosphotransferase system"/>
    <property type="evidence" value="ECO:0007669"/>
    <property type="project" value="InterPro"/>
</dbReference>
<dbReference type="InterPro" id="IPR051471">
    <property type="entry name" value="Bacterial_PTS_sugar_comp"/>
</dbReference>
<keyword evidence="5" id="KW-1185">Reference proteome</keyword>
<accession>A0A060NST1</accession>
<dbReference type="GO" id="GO:0016020">
    <property type="term" value="C:membrane"/>
    <property type="evidence" value="ECO:0007669"/>
    <property type="project" value="InterPro"/>
</dbReference>
<dbReference type="HOGENOM" id="CLU_123235_0_0_4"/>
<dbReference type="InterPro" id="IPR036662">
    <property type="entry name" value="PTS_EIIA_man-typ_sf"/>
</dbReference>
<dbReference type="PANTHER" id="PTHR33799:SF1">
    <property type="entry name" value="PTS SYSTEM MANNOSE-SPECIFIC EIIAB COMPONENT-RELATED"/>
    <property type="match status" value="1"/>
</dbReference>
<dbReference type="OrthoDB" id="8795346at2"/>
<dbReference type="Proteomes" id="UP000067461">
    <property type="component" value="Chromosome"/>
</dbReference>
<dbReference type="SUPFAM" id="SSF53062">
    <property type="entry name" value="PTS system fructose IIA component-like"/>
    <property type="match status" value="1"/>
</dbReference>
<sequence length="151" mass="16183">MNGIIVIAHAPLASALRQCVLHVFPDADDCLQALDVAAQQAPEESLAQLQLLLRRHGTRSHLLLADIVGATPCNVASQVADGVRTRLLAGVNLPMLLRAVSYRHEPLEALCARALQGGTLGVMALPNIPAQALQRPTPDPSHAQNHRDHQQ</sequence>
<gene>
    <name evidence="4" type="ORF">SRAA_2100</name>
</gene>
<dbReference type="KEGG" id="cbaa:SRAA_2100"/>
<keyword evidence="1 4" id="KW-0808">Transferase</keyword>
<evidence type="ECO:0000313" key="4">
    <source>
        <dbReference type="EMBL" id="BAO81954.1"/>
    </source>
</evidence>
<dbReference type="GO" id="GO:0016740">
    <property type="term" value="F:transferase activity"/>
    <property type="evidence" value="ECO:0007669"/>
    <property type="project" value="UniProtKB-KW"/>
</dbReference>